<evidence type="ECO:0000313" key="3">
    <source>
        <dbReference type="Proteomes" id="UP000547011"/>
    </source>
</evidence>
<dbReference type="EMBL" id="JACIEW010000003">
    <property type="protein sequence ID" value="MBB4051974.1"/>
    <property type="molecule type" value="Genomic_DNA"/>
</dbReference>
<protein>
    <submittedName>
        <fullName evidence="2">Uncharacterized protein</fullName>
    </submittedName>
</protein>
<keyword evidence="1" id="KW-1133">Transmembrane helix</keyword>
<feature type="transmembrane region" description="Helical" evidence="1">
    <location>
        <begin position="34"/>
        <end position="55"/>
    </location>
</feature>
<evidence type="ECO:0000256" key="1">
    <source>
        <dbReference type="SAM" id="Phobius"/>
    </source>
</evidence>
<accession>A0A7W6NBR0</accession>
<organism evidence="2 3">
    <name type="scientific">Devosia subaequoris</name>
    <dbReference type="NCBI Taxonomy" id="395930"/>
    <lineage>
        <taxon>Bacteria</taxon>
        <taxon>Pseudomonadati</taxon>
        <taxon>Pseudomonadota</taxon>
        <taxon>Alphaproteobacteria</taxon>
        <taxon>Hyphomicrobiales</taxon>
        <taxon>Devosiaceae</taxon>
        <taxon>Devosia</taxon>
    </lineage>
</organism>
<comment type="caution">
    <text evidence="2">The sequence shown here is derived from an EMBL/GenBank/DDBJ whole genome shotgun (WGS) entry which is preliminary data.</text>
</comment>
<dbReference type="RefSeq" id="WP_183310704.1">
    <property type="nucleotide sequence ID" value="NZ_JACIEW010000003.1"/>
</dbReference>
<dbReference type="AlphaFoldDB" id="A0A7W6NBR0"/>
<dbReference type="Proteomes" id="UP000547011">
    <property type="component" value="Unassembled WGS sequence"/>
</dbReference>
<proteinExistence type="predicted"/>
<keyword evidence="3" id="KW-1185">Reference proteome</keyword>
<keyword evidence="1" id="KW-0472">Membrane</keyword>
<reference evidence="2 3" key="1">
    <citation type="submission" date="2020-08" db="EMBL/GenBank/DDBJ databases">
        <title>Genomic Encyclopedia of Type Strains, Phase IV (KMG-IV): sequencing the most valuable type-strain genomes for metagenomic binning, comparative biology and taxonomic classification.</title>
        <authorList>
            <person name="Goeker M."/>
        </authorList>
    </citation>
    <scope>NUCLEOTIDE SEQUENCE [LARGE SCALE GENOMIC DNA]</scope>
    <source>
        <strain evidence="2 3">DSM 23447</strain>
    </source>
</reference>
<gene>
    <name evidence="2" type="ORF">GGR20_001616</name>
</gene>
<evidence type="ECO:0000313" key="2">
    <source>
        <dbReference type="EMBL" id="MBB4051974.1"/>
    </source>
</evidence>
<sequence>MNQSQYRTHNGRSRVIAATWSDDLYDHQSRFTNVALALLPASLILATATALLVALL</sequence>
<name>A0A7W6NBR0_9HYPH</name>
<keyword evidence="1" id="KW-0812">Transmembrane</keyword>